<accession>Q6IL54</accession>
<gene>
    <name evidence="1" type="ORF">HDC10340</name>
</gene>
<evidence type="ECO:0000313" key="1">
    <source>
        <dbReference type="EMBL" id="DAA03007.1"/>
    </source>
</evidence>
<dbReference type="AlphaFoldDB" id="Q6IL54"/>
<name>Q6IL54_DROME</name>
<proteinExistence type="predicted"/>
<reference evidence="1" key="1">
    <citation type="journal article" date="2003" name="Genome Biol.">
        <title>An integrated gene annotation and transcriptional profiling approach towards the full gene content of the Drosophila genome.</title>
        <authorList>
            <person name="Hild M."/>
            <person name="Beckmann B."/>
            <person name="Haas S.A."/>
            <person name="Koch B."/>
            <person name="Solovyev V."/>
            <person name="Busold C."/>
            <person name="Fellenberg K."/>
            <person name="Boutros M."/>
            <person name="Vingron M."/>
            <person name="Sauer F."/>
            <person name="Hoheisel J.D."/>
            <person name="Paro R."/>
        </authorList>
    </citation>
    <scope>NUCLEOTIDE SEQUENCE</scope>
</reference>
<sequence length="213" mass="24169">MARIQDELAQKSEGRQAVDNDVITIGMLMISHQLFGVRQPTLMSWSEASTCQKNEQTAEANIECPVARLLSPVSGYPMADARIPESPLILYPAGQSPVSGISYRYQLPPLGVKLHYGQSKYKWEIEYIFVHSIYRFIRRQTKIADSFEPAFCRVRAYTKSLSTSRCNGNLCLLRPYLISHNCQKVARTRTDELRPSGGVYLHLIPVDFLAKRD</sequence>
<dbReference type="EMBL" id="BK002162">
    <property type="protein sequence ID" value="DAA03007.1"/>
    <property type="molecule type" value="Genomic_DNA"/>
</dbReference>
<organism evidence="1">
    <name type="scientific">Drosophila melanogaster</name>
    <name type="common">Fruit fly</name>
    <dbReference type="NCBI Taxonomy" id="7227"/>
    <lineage>
        <taxon>Eukaryota</taxon>
        <taxon>Metazoa</taxon>
        <taxon>Ecdysozoa</taxon>
        <taxon>Arthropoda</taxon>
        <taxon>Hexapoda</taxon>
        <taxon>Insecta</taxon>
        <taxon>Pterygota</taxon>
        <taxon>Neoptera</taxon>
        <taxon>Endopterygota</taxon>
        <taxon>Diptera</taxon>
        <taxon>Brachycera</taxon>
        <taxon>Muscomorpha</taxon>
        <taxon>Ephydroidea</taxon>
        <taxon>Drosophilidae</taxon>
        <taxon>Drosophila</taxon>
        <taxon>Sophophora</taxon>
    </lineage>
</organism>
<protein>
    <submittedName>
        <fullName evidence="1">HDC10340</fullName>
    </submittedName>
</protein>